<dbReference type="NCBIfam" id="TIGR00241">
    <property type="entry name" value="CoA_E_activ"/>
    <property type="match status" value="1"/>
</dbReference>
<evidence type="ECO:0000259" key="5">
    <source>
        <dbReference type="Pfam" id="PF01869"/>
    </source>
</evidence>
<proteinExistence type="predicted"/>
<evidence type="ECO:0000256" key="1">
    <source>
        <dbReference type="ARBA" id="ARBA00001966"/>
    </source>
</evidence>
<dbReference type="Gene3D" id="3.30.420.40">
    <property type="match status" value="4"/>
</dbReference>
<feature type="domain" description="ATPase BadF/BadG/BcrA/BcrD type" evidence="5">
    <location>
        <begin position="316"/>
        <end position="570"/>
    </location>
</feature>
<dbReference type="GO" id="GO:0051536">
    <property type="term" value="F:iron-sulfur cluster binding"/>
    <property type="evidence" value="ECO:0007669"/>
    <property type="project" value="UniProtKB-KW"/>
</dbReference>
<dbReference type="InterPro" id="IPR002731">
    <property type="entry name" value="ATPase_BadF"/>
</dbReference>
<evidence type="ECO:0000259" key="6">
    <source>
        <dbReference type="Pfam" id="PF09989"/>
    </source>
</evidence>
<dbReference type="EMBL" id="DXBB01000059">
    <property type="protein sequence ID" value="HIZ72736.1"/>
    <property type="molecule type" value="Genomic_DNA"/>
</dbReference>
<keyword evidence="4" id="KW-0411">Iron-sulfur</keyword>
<evidence type="ECO:0000256" key="3">
    <source>
        <dbReference type="ARBA" id="ARBA00023004"/>
    </source>
</evidence>
<dbReference type="PANTHER" id="PTHR32329">
    <property type="entry name" value="BIFUNCTIONAL PROTEIN [INCLUDES 2-HYDROXYACYL-COA DEHYDRATASE (N-TER) AND ITS ACTIVATOR DOMAIN (C_TERM)-RELATED"/>
    <property type="match status" value="1"/>
</dbReference>
<dbReference type="AlphaFoldDB" id="A0A9D2G5R8"/>
<accession>A0A9D2G5R8</accession>
<dbReference type="InterPro" id="IPR008275">
    <property type="entry name" value="CoA_E_activase_dom"/>
</dbReference>
<name>A0A9D2G5R8_9FIRM</name>
<comment type="caution">
    <text evidence="7">The sequence shown here is derived from an EMBL/GenBank/DDBJ whole genome shotgun (WGS) entry which is preliminary data.</text>
</comment>
<gene>
    <name evidence="7" type="ORF">H9964_04065</name>
</gene>
<dbReference type="GO" id="GO:0046872">
    <property type="term" value="F:metal ion binding"/>
    <property type="evidence" value="ECO:0007669"/>
    <property type="project" value="UniProtKB-KW"/>
</dbReference>
<sequence length="981" mass="108280">MAKLLGIDVGSTTVKVCVIDEGGNILSSTYVRHFSKVRECVLEELKKLNDPEGEYKACITGSAGLGLAQRGEIGFVQEVQAAFGAIRRFYPDADAAVELGGEDAKIIFITGGTEQRMNGSCAGGTGAFIDQMATLLNVTVSELDELALKAERVYPIASRCGVFAKSDIQPLLNQGASKADIAASILQAVVDQTVSGLAQGRRIKGTVLFLGGPLYFLKGLRKAFRETLKLDDEHAIFPDNAPCFMSIGAALYAEGEKAEKLSCIMERIRNAKFGSGITVGEPLFASQKEYDEFIRRHMRSDLSFEDIHSYRGDAYLGIDSGSTTTKLMLITPECKILYSHYQSNNGQPLDIVVNKLKELYWLMGDRIVIRGACVTGYGEDMMRAALKIDFGVVETMAHFKAALYFNPDVDFIIDIGGQDIKCFKVKNRVIDSIMLNEACSSGCGSFIQTFAKAMGMEIEEFSRLGLFAQHPVELGSRCTVFMNSSVKQAQKEGATVEDISAGLSSSIVKNAIYKVIRARTPEELGDHIVVQGGTFLNDAVLRSFEKETGKEVVRPAIAGLMGAFGAALYAKESTRKDTLLSSLATPAELDRFAYSSRSVICKGCTSHCSVNILTFSDGRRFVSGNKCERGAGLPRPKNVPDIYTYKYEKLLALPSGLPGKRGRVGLPLQLVMYEQLPLWTSFFEMCGFEVVLSVRSSRELYFKGQHTVASDTACYPAKLMHGHIESLLDMGVDFIFYPAESYNLDEHDSTNHYNCPVVAYYAELLKANNERLNADNFVMPYVDLNEEKSAVRTLTGALKRYKVPSSLVQKALRAGKTRMEEFHRDIVERGRSILAEAEREGRHVIVLAGRPYHTDPEINHGIDKLLNSLGIAVLSEDAVFEEGNLVKVNVLDQWTYHARLYRAAEFVTRHENIDLVQLVSFGCGIDAVTTDEVRSILESRGKLYTQIKIDEINNLGVVKIRLRSLLAAIEEQKAERERKKA</sequence>
<evidence type="ECO:0000256" key="4">
    <source>
        <dbReference type="ARBA" id="ARBA00023014"/>
    </source>
</evidence>
<feature type="domain" description="ATPase BadF/BadG/BcrA/BcrD type" evidence="5">
    <location>
        <begin position="5"/>
        <end position="253"/>
    </location>
</feature>
<dbReference type="Proteomes" id="UP000824102">
    <property type="component" value="Unassembled WGS sequence"/>
</dbReference>
<organism evidence="7 8">
    <name type="scientific">Candidatus Gallimonas intestinavium</name>
    <dbReference type="NCBI Taxonomy" id="2838603"/>
    <lineage>
        <taxon>Bacteria</taxon>
        <taxon>Bacillati</taxon>
        <taxon>Bacillota</taxon>
        <taxon>Clostridia</taxon>
        <taxon>Candidatus Gallimonas</taxon>
    </lineage>
</organism>
<keyword evidence="3" id="KW-0408">Iron</keyword>
<evidence type="ECO:0000313" key="8">
    <source>
        <dbReference type="Proteomes" id="UP000824102"/>
    </source>
</evidence>
<dbReference type="InterPro" id="IPR018709">
    <property type="entry name" value="CoA_activase_DUF2229"/>
</dbReference>
<dbReference type="InterPro" id="IPR051805">
    <property type="entry name" value="Dehydratase_Activator_Redct"/>
</dbReference>
<dbReference type="CDD" id="cd24035">
    <property type="entry name" value="ASKHA_NBD_O66634-like_rpt2"/>
    <property type="match status" value="1"/>
</dbReference>
<feature type="domain" description="DUF2229" evidence="6">
    <location>
        <begin position="663"/>
        <end position="879"/>
    </location>
</feature>
<evidence type="ECO:0000256" key="2">
    <source>
        <dbReference type="ARBA" id="ARBA00022723"/>
    </source>
</evidence>
<reference evidence="7" key="2">
    <citation type="submission" date="2021-04" db="EMBL/GenBank/DDBJ databases">
        <authorList>
            <person name="Gilroy R."/>
        </authorList>
    </citation>
    <scope>NUCLEOTIDE SEQUENCE</scope>
    <source>
        <strain evidence="7">ChiW7-2402</strain>
    </source>
</reference>
<keyword evidence="2" id="KW-0479">Metal-binding</keyword>
<dbReference type="Pfam" id="PF01869">
    <property type="entry name" value="BcrAD_BadFG"/>
    <property type="match status" value="2"/>
</dbReference>
<dbReference type="InterPro" id="IPR043129">
    <property type="entry name" value="ATPase_NBD"/>
</dbReference>
<comment type="cofactor">
    <cofactor evidence="1">
        <name>[4Fe-4S] cluster</name>
        <dbReference type="ChEBI" id="CHEBI:49883"/>
    </cofactor>
</comment>
<evidence type="ECO:0000313" key="7">
    <source>
        <dbReference type="EMBL" id="HIZ72736.1"/>
    </source>
</evidence>
<dbReference type="SUPFAM" id="SSF53067">
    <property type="entry name" value="Actin-like ATPase domain"/>
    <property type="match status" value="2"/>
</dbReference>
<protein>
    <submittedName>
        <fullName evidence="7">2-hydroxyacyl-CoA dehydratase</fullName>
    </submittedName>
</protein>
<dbReference type="PANTHER" id="PTHR32329:SF4">
    <property type="entry name" value="ACTIVATOR OF 2-HYDROXYACYL-COA DEHYDRATASE"/>
    <property type="match status" value="1"/>
</dbReference>
<reference evidence="7" key="1">
    <citation type="journal article" date="2021" name="PeerJ">
        <title>Extensive microbial diversity within the chicken gut microbiome revealed by metagenomics and culture.</title>
        <authorList>
            <person name="Gilroy R."/>
            <person name="Ravi A."/>
            <person name="Getino M."/>
            <person name="Pursley I."/>
            <person name="Horton D.L."/>
            <person name="Alikhan N.F."/>
            <person name="Baker D."/>
            <person name="Gharbi K."/>
            <person name="Hall N."/>
            <person name="Watson M."/>
            <person name="Adriaenssens E.M."/>
            <person name="Foster-Nyarko E."/>
            <person name="Jarju S."/>
            <person name="Secka A."/>
            <person name="Antonio M."/>
            <person name="Oren A."/>
            <person name="Chaudhuri R.R."/>
            <person name="La Ragione R."/>
            <person name="Hildebrand F."/>
            <person name="Pallen M.J."/>
        </authorList>
    </citation>
    <scope>NUCLEOTIDE SEQUENCE</scope>
    <source>
        <strain evidence="7">ChiW7-2402</strain>
    </source>
</reference>
<dbReference type="CDD" id="cd24034">
    <property type="entry name" value="ASKHA_NBD_O66634-like_rpt1"/>
    <property type="match status" value="1"/>
</dbReference>
<dbReference type="Pfam" id="PF09989">
    <property type="entry name" value="DUF2229"/>
    <property type="match status" value="1"/>
</dbReference>